<dbReference type="PANTHER" id="PTHR23080">
    <property type="entry name" value="THAP DOMAIN PROTEIN"/>
    <property type="match status" value="1"/>
</dbReference>
<dbReference type="PROSITE" id="PS50950">
    <property type="entry name" value="ZF_THAP"/>
    <property type="match status" value="1"/>
</dbReference>
<dbReference type="GO" id="GO:0003677">
    <property type="term" value="F:DNA binding"/>
    <property type="evidence" value="ECO:0007669"/>
    <property type="project" value="UniProtKB-UniRule"/>
</dbReference>
<evidence type="ECO:0000256" key="3">
    <source>
        <dbReference type="ARBA" id="ARBA00022771"/>
    </source>
</evidence>
<keyword evidence="4" id="KW-0862">Zinc</keyword>
<feature type="coiled-coil region" evidence="7">
    <location>
        <begin position="213"/>
        <end position="321"/>
    </location>
</feature>
<protein>
    <recommendedName>
        <fullName evidence="9">THAP-type domain-containing protein</fullName>
    </recommendedName>
</protein>
<evidence type="ECO:0000259" key="9">
    <source>
        <dbReference type="PROSITE" id="PS50950"/>
    </source>
</evidence>
<feature type="region of interest" description="Disordered" evidence="8">
    <location>
        <begin position="122"/>
        <end position="148"/>
    </location>
</feature>
<feature type="compositionally biased region" description="Polar residues" evidence="8">
    <location>
        <begin position="123"/>
        <end position="147"/>
    </location>
</feature>
<evidence type="ECO:0000313" key="10">
    <source>
        <dbReference type="EMBL" id="JAQ14744.1"/>
    </source>
</evidence>
<dbReference type="SMART" id="SM00980">
    <property type="entry name" value="THAP"/>
    <property type="match status" value="1"/>
</dbReference>
<sequence>MVISCAFSGCREKQKKGSGVRFFSVPAILTNQCSKTLELSTQRRALWLMRINRKDLREQDVTNRTKVCSKHFLSGKPAYLFNSTDPDWAPSLHLGYEDFKVTQKVNRCLRAEARRNKIAAALRSSSSTKVTANIENNAPQNSPSNELPNLDLVKEEIEYKSESPEIQHVVNDSDQPSPSSDPCFTTPQLVWQVDVVELPKDVGCQTDLQNQEVAGLRAKIEDLAKNNNRLIEQSSYLSKQAIFLTVARNQELAELKAKIEDLVKNNNRLTEQNSSFSNKVNFLSVASEKLRSERDMLHKDNLSLRREVEQLKQDLKDVSLDETSLKGDDDKTKYYTGIPSYDLLKIVYDLVECELPHTHRNSLPKFSEFILAMMRLRLGCSGTDLGYRFNVSQSAASSICSRWFKGMSARLSSTITWPDRHELRRTTPDCFKDVFGDRFTVMLDFFELSIEKPSSKSARAEAWSVSKNHHTAKFLIGLTPQGKVCFISEAYGGRASNKQITIESGFLDKLQPGDVVLTDQGLDLDGHVGMRQAKSDITAFTKGETQLSFDNVKKTKEISKLRLLMDRAMGLLKLRFKILGGFFPSNHRSSASDGTPTADQVLKICCGLINLCPSLIREQDDLVLVYTGDDVASQEPSELLQEVED</sequence>
<dbReference type="InterPro" id="IPR006612">
    <property type="entry name" value="THAP_Znf"/>
</dbReference>
<keyword evidence="2" id="KW-0479">Metal-binding</keyword>
<evidence type="ECO:0000256" key="2">
    <source>
        <dbReference type="ARBA" id="ARBA00022723"/>
    </source>
</evidence>
<evidence type="ECO:0000256" key="5">
    <source>
        <dbReference type="ARBA" id="ARBA00023125"/>
    </source>
</evidence>
<evidence type="ECO:0000256" key="4">
    <source>
        <dbReference type="ARBA" id="ARBA00022833"/>
    </source>
</evidence>
<reference evidence="10" key="1">
    <citation type="journal article" date="2016" name="Gigascience">
        <title>De novo construction of an expanded transcriptome assembly for the western tarnished plant bug, Lygus hesperus.</title>
        <authorList>
            <person name="Tassone E.E."/>
            <person name="Geib S.M."/>
            <person name="Hall B."/>
            <person name="Fabrick J.A."/>
            <person name="Brent C.S."/>
            <person name="Hull J.J."/>
        </authorList>
    </citation>
    <scope>NUCLEOTIDE SEQUENCE</scope>
</reference>
<evidence type="ECO:0000256" key="1">
    <source>
        <dbReference type="ARBA" id="ARBA00001968"/>
    </source>
</evidence>
<dbReference type="Pfam" id="PF05485">
    <property type="entry name" value="THAP"/>
    <property type="match status" value="1"/>
</dbReference>
<dbReference type="Pfam" id="PF13359">
    <property type="entry name" value="DDE_Tnp_4"/>
    <property type="match status" value="1"/>
</dbReference>
<feature type="domain" description="THAP-type" evidence="9">
    <location>
        <begin position="1"/>
        <end position="93"/>
    </location>
</feature>
<dbReference type="InterPro" id="IPR027806">
    <property type="entry name" value="HARBI1_dom"/>
</dbReference>
<dbReference type="Pfam" id="PF13613">
    <property type="entry name" value="HTH_Tnp_4"/>
    <property type="match status" value="1"/>
</dbReference>
<feature type="compositionally biased region" description="Low complexity" evidence="8">
    <location>
        <begin position="172"/>
        <end position="182"/>
    </location>
</feature>
<feature type="non-terminal residue" evidence="10">
    <location>
        <position position="645"/>
    </location>
</feature>
<keyword evidence="7" id="KW-0175">Coiled coil</keyword>
<feature type="region of interest" description="Disordered" evidence="8">
    <location>
        <begin position="163"/>
        <end position="183"/>
    </location>
</feature>
<proteinExistence type="predicted"/>
<dbReference type="SUPFAM" id="SSF57716">
    <property type="entry name" value="Glucocorticoid receptor-like (DNA-binding domain)"/>
    <property type="match status" value="1"/>
</dbReference>
<keyword evidence="5 6" id="KW-0238">DNA-binding</keyword>
<keyword evidence="3 6" id="KW-0863">Zinc-finger</keyword>
<evidence type="ECO:0000256" key="6">
    <source>
        <dbReference type="PROSITE-ProRule" id="PRU00309"/>
    </source>
</evidence>
<evidence type="ECO:0000256" key="8">
    <source>
        <dbReference type="SAM" id="MobiDB-lite"/>
    </source>
</evidence>
<gene>
    <name evidence="10" type="ORF">g.73631</name>
</gene>
<evidence type="ECO:0000256" key="7">
    <source>
        <dbReference type="SAM" id="Coils"/>
    </source>
</evidence>
<dbReference type="GO" id="GO:0008270">
    <property type="term" value="F:zinc ion binding"/>
    <property type="evidence" value="ECO:0007669"/>
    <property type="project" value="UniProtKB-KW"/>
</dbReference>
<dbReference type="EMBL" id="GDHC01003885">
    <property type="protein sequence ID" value="JAQ14744.1"/>
    <property type="molecule type" value="Transcribed_RNA"/>
</dbReference>
<name>A0A146M4N6_LYGHE</name>
<dbReference type="AlphaFoldDB" id="A0A146M4N6"/>
<organism evidence="10">
    <name type="scientific">Lygus hesperus</name>
    <name type="common">Western plant bug</name>
    <dbReference type="NCBI Taxonomy" id="30085"/>
    <lineage>
        <taxon>Eukaryota</taxon>
        <taxon>Metazoa</taxon>
        <taxon>Ecdysozoa</taxon>
        <taxon>Arthropoda</taxon>
        <taxon>Hexapoda</taxon>
        <taxon>Insecta</taxon>
        <taxon>Pterygota</taxon>
        <taxon>Neoptera</taxon>
        <taxon>Paraneoptera</taxon>
        <taxon>Hemiptera</taxon>
        <taxon>Heteroptera</taxon>
        <taxon>Panheteroptera</taxon>
        <taxon>Cimicomorpha</taxon>
        <taxon>Miridae</taxon>
        <taxon>Mirini</taxon>
        <taxon>Lygus</taxon>
    </lineage>
</organism>
<dbReference type="InterPro" id="IPR027805">
    <property type="entry name" value="Transposase_HTH_dom"/>
</dbReference>
<accession>A0A146M4N6</accession>
<comment type="cofactor">
    <cofactor evidence="1">
        <name>a divalent metal cation</name>
        <dbReference type="ChEBI" id="CHEBI:60240"/>
    </cofactor>
</comment>